<dbReference type="PROSITE" id="PS51755">
    <property type="entry name" value="OMPR_PHOB"/>
    <property type="match status" value="1"/>
</dbReference>
<dbReference type="RefSeq" id="WP_210810869.1">
    <property type="nucleotide sequence ID" value="NZ_JAGQDG010000008.1"/>
</dbReference>
<organism evidence="6 7">
    <name type="scientific">Ideonella paludis</name>
    <dbReference type="NCBI Taxonomy" id="1233411"/>
    <lineage>
        <taxon>Bacteria</taxon>
        <taxon>Pseudomonadati</taxon>
        <taxon>Pseudomonadota</taxon>
        <taxon>Betaproteobacteria</taxon>
        <taxon>Burkholderiales</taxon>
        <taxon>Sphaerotilaceae</taxon>
        <taxon>Ideonella</taxon>
    </lineage>
</organism>
<dbReference type="PANTHER" id="PTHR48111">
    <property type="entry name" value="REGULATOR OF RPOS"/>
    <property type="match status" value="1"/>
</dbReference>
<dbReference type="SUPFAM" id="SSF46894">
    <property type="entry name" value="C-terminal effector domain of the bipartite response regulators"/>
    <property type="match status" value="1"/>
</dbReference>
<dbReference type="InterPro" id="IPR016032">
    <property type="entry name" value="Sig_transdc_resp-reg_C-effctor"/>
</dbReference>
<dbReference type="SMART" id="SM00448">
    <property type="entry name" value="REC"/>
    <property type="match status" value="1"/>
</dbReference>
<feature type="modified residue" description="4-aspartylphosphate" evidence="2">
    <location>
        <position position="55"/>
    </location>
</feature>
<protein>
    <submittedName>
        <fullName evidence="6">Response regulator</fullName>
    </submittedName>
</protein>
<dbReference type="PROSITE" id="PS50110">
    <property type="entry name" value="RESPONSE_REGULATORY"/>
    <property type="match status" value="1"/>
</dbReference>
<sequence>MNRPIHIWLVEDEPAIAEVVADYLRHAGYEVLHLLHGNDLPARVRAAPPDALLLDVMLPGRDGLSLCREIRQFSRVPILMMTARVDEVDRLLGLDLGADDYICKPFSPREVVARVRAVLRRSQPEADADAALMQIDESSRTVRVRGEGGWQALELTETEFRLLQALAARPGHILGRAQLLEHARGQEAEAFDRAIDSHIKNLRRKLAAARPQQSCIHSVYGVGYRFEWQDA</sequence>
<dbReference type="PANTHER" id="PTHR48111:SF59">
    <property type="entry name" value="TRANSCRIPTIONAL REGULATORY PROTEIN BAER"/>
    <property type="match status" value="1"/>
</dbReference>
<feature type="domain" description="OmpR/PhoB-type" evidence="5">
    <location>
        <begin position="123"/>
        <end position="228"/>
    </location>
</feature>
<evidence type="ECO:0000313" key="6">
    <source>
        <dbReference type="EMBL" id="MBQ0937347.1"/>
    </source>
</evidence>
<comment type="caution">
    <text evidence="6">The sequence shown here is derived from an EMBL/GenBank/DDBJ whole genome shotgun (WGS) entry which is preliminary data.</text>
</comment>
<dbReference type="InterPro" id="IPR001789">
    <property type="entry name" value="Sig_transdc_resp-reg_receiver"/>
</dbReference>
<keyword evidence="7" id="KW-1185">Reference proteome</keyword>
<accession>A0ABS5E1Q5</accession>
<evidence type="ECO:0000256" key="1">
    <source>
        <dbReference type="ARBA" id="ARBA00023125"/>
    </source>
</evidence>
<proteinExistence type="predicted"/>
<dbReference type="SUPFAM" id="SSF52172">
    <property type="entry name" value="CheY-like"/>
    <property type="match status" value="1"/>
</dbReference>
<dbReference type="Gene3D" id="6.10.250.690">
    <property type="match status" value="1"/>
</dbReference>
<dbReference type="Pfam" id="PF00486">
    <property type="entry name" value="Trans_reg_C"/>
    <property type="match status" value="1"/>
</dbReference>
<dbReference type="InterPro" id="IPR036388">
    <property type="entry name" value="WH-like_DNA-bd_sf"/>
</dbReference>
<dbReference type="EMBL" id="JAGQDG010000008">
    <property type="protein sequence ID" value="MBQ0937347.1"/>
    <property type="molecule type" value="Genomic_DNA"/>
</dbReference>
<dbReference type="Proteomes" id="UP000672097">
    <property type="component" value="Unassembled WGS sequence"/>
</dbReference>
<keyword evidence="2" id="KW-0597">Phosphoprotein</keyword>
<dbReference type="InterPro" id="IPR039420">
    <property type="entry name" value="WalR-like"/>
</dbReference>
<evidence type="ECO:0000313" key="7">
    <source>
        <dbReference type="Proteomes" id="UP000672097"/>
    </source>
</evidence>
<evidence type="ECO:0000259" key="4">
    <source>
        <dbReference type="PROSITE" id="PS50110"/>
    </source>
</evidence>
<evidence type="ECO:0000259" key="5">
    <source>
        <dbReference type="PROSITE" id="PS51755"/>
    </source>
</evidence>
<dbReference type="InterPro" id="IPR001867">
    <property type="entry name" value="OmpR/PhoB-type_DNA-bd"/>
</dbReference>
<dbReference type="Pfam" id="PF00072">
    <property type="entry name" value="Response_reg"/>
    <property type="match status" value="1"/>
</dbReference>
<feature type="DNA-binding region" description="OmpR/PhoB-type" evidence="3">
    <location>
        <begin position="123"/>
        <end position="228"/>
    </location>
</feature>
<evidence type="ECO:0000256" key="2">
    <source>
        <dbReference type="PROSITE-ProRule" id="PRU00169"/>
    </source>
</evidence>
<keyword evidence="1 3" id="KW-0238">DNA-binding</keyword>
<reference evidence="6 7" key="1">
    <citation type="submission" date="2021-04" db="EMBL/GenBank/DDBJ databases">
        <title>The genome sequence of type strain Ideonella paludis KCTC 32238.</title>
        <authorList>
            <person name="Liu Y."/>
        </authorList>
    </citation>
    <scope>NUCLEOTIDE SEQUENCE [LARGE SCALE GENOMIC DNA]</scope>
    <source>
        <strain evidence="6 7">KCTC 32238</strain>
    </source>
</reference>
<dbReference type="InterPro" id="IPR011006">
    <property type="entry name" value="CheY-like_superfamily"/>
</dbReference>
<evidence type="ECO:0000256" key="3">
    <source>
        <dbReference type="PROSITE-ProRule" id="PRU01091"/>
    </source>
</evidence>
<dbReference type="Gene3D" id="1.10.10.10">
    <property type="entry name" value="Winged helix-like DNA-binding domain superfamily/Winged helix DNA-binding domain"/>
    <property type="match status" value="1"/>
</dbReference>
<name>A0ABS5E1Q5_9BURK</name>
<dbReference type="Gene3D" id="3.40.50.2300">
    <property type="match status" value="1"/>
</dbReference>
<feature type="domain" description="Response regulatory" evidence="4">
    <location>
        <begin position="6"/>
        <end position="119"/>
    </location>
</feature>
<dbReference type="SMART" id="SM00862">
    <property type="entry name" value="Trans_reg_C"/>
    <property type="match status" value="1"/>
</dbReference>
<dbReference type="CDD" id="cd00383">
    <property type="entry name" value="trans_reg_C"/>
    <property type="match status" value="1"/>
</dbReference>
<gene>
    <name evidence="6" type="ORF">KAK11_18630</name>
</gene>